<accession>A0A6L6QMS9</accession>
<dbReference type="SUPFAM" id="SSF63592">
    <property type="entry name" value="Flagellar transcriptional activator FlhD"/>
    <property type="match status" value="1"/>
</dbReference>
<keyword evidence="10" id="KW-1185">Reference proteome</keyword>
<sequence>MENSIHLTEVQYLNLNFLLAIQASLRSERLSAIYKFHLDPESATKLADMTTSELQLLAANMPHESLFRPVDNLAKLLDAPLGLAMMLCAAGTNLAANGDTTLPTAAAG</sequence>
<organism evidence="9 10">
    <name type="scientific">Massilia eburnea</name>
    <dbReference type="NCBI Taxonomy" id="1776165"/>
    <lineage>
        <taxon>Bacteria</taxon>
        <taxon>Pseudomonadati</taxon>
        <taxon>Pseudomonadota</taxon>
        <taxon>Betaproteobacteria</taxon>
        <taxon>Burkholderiales</taxon>
        <taxon>Oxalobacteraceae</taxon>
        <taxon>Telluria group</taxon>
        <taxon>Massilia</taxon>
    </lineage>
</organism>
<dbReference type="EMBL" id="WNKX01000022">
    <property type="protein sequence ID" value="MTW13411.1"/>
    <property type="molecule type" value="Genomic_DNA"/>
</dbReference>
<name>A0A6L6QMS9_9BURK</name>
<keyword evidence="5" id="KW-1015">Disulfide bond</keyword>
<evidence type="ECO:0000256" key="5">
    <source>
        <dbReference type="ARBA" id="ARBA00023157"/>
    </source>
</evidence>
<evidence type="ECO:0000256" key="6">
    <source>
        <dbReference type="ARBA" id="ARBA00023159"/>
    </source>
</evidence>
<evidence type="ECO:0008006" key="11">
    <source>
        <dbReference type="Google" id="ProtNLM"/>
    </source>
</evidence>
<protein>
    <recommendedName>
        <fullName evidence="11">Flagellar transcriptional regulator FlhD</fullName>
    </recommendedName>
</protein>
<dbReference type="InterPro" id="IPR023559">
    <property type="entry name" value="Flagellar_FlhD"/>
</dbReference>
<dbReference type="RefSeq" id="WP_155456335.1">
    <property type="nucleotide sequence ID" value="NZ_WNKX01000022.1"/>
</dbReference>
<evidence type="ECO:0000313" key="9">
    <source>
        <dbReference type="EMBL" id="MTW13411.1"/>
    </source>
</evidence>
<dbReference type="InterPro" id="IPR036194">
    <property type="entry name" value="FlhD_sf"/>
</dbReference>
<keyword evidence="3" id="KW-0805">Transcription regulation</keyword>
<keyword evidence="1" id="KW-0963">Cytoplasm</keyword>
<dbReference type="GO" id="GO:0045893">
    <property type="term" value="P:positive regulation of DNA-templated transcription"/>
    <property type="evidence" value="ECO:0007669"/>
    <property type="project" value="InterPro"/>
</dbReference>
<evidence type="ECO:0000256" key="4">
    <source>
        <dbReference type="ARBA" id="ARBA00023125"/>
    </source>
</evidence>
<dbReference type="OrthoDB" id="8704056at2"/>
<comment type="function">
    <text evidence="8">Functions in complex with FlhC as a master transcriptional regulator that regulates transcription of several flagellar and non-flagellar operons by binding to their promoter region. Activates expression of class 2 flagellar genes, including fliA, which is a flagellum-specific sigma factor that turns on the class 3 genes. Also regulates genes whose products function in a variety of physiological pathways.</text>
</comment>
<evidence type="ECO:0000256" key="3">
    <source>
        <dbReference type="ARBA" id="ARBA00023015"/>
    </source>
</evidence>
<evidence type="ECO:0000256" key="7">
    <source>
        <dbReference type="ARBA" id="ARBA00023163"/>
    </source>
</evidence>
<keyword evidence="6" id="KW-0010">Activator</keyword>
<evidence type="ECO:0000256" key="2">
    <source>
        <dbReference type="ARBA" id="ARBA00022795"/>
    </source>
</evidence>
<dbReference type="Pfam" id="PF05247">
    <property type="entry name" value="FlhD"/>
    <property type="match status" value="1"/>
</dbReference>
<dbReference type="GO" id="GO:0003677">
    <property type="term" value="F:DNA binding"/>
    <property type="evidence" value="ECO:0007669"/>
    <property type="project" value="UniProtKB-KW"/>
</dbReference>
<dbReference type="Proteomes" id="UP000472320">
    <property type="component" value="Unassembled WGS sequence"/>
</dbReference>
<dbReference type="Gene3D" id="1.10.4000.10">
    <property type="entry name" value="Flagellar transcriptional activator FlhD"/>
    <property type="match status" value="1"/>
</dbReference>
<dbReference type="GO" id="GO:0044780">
    <property type="term" value="P:bacterial-type flagellum assembly"/>
    <property type="evidence" value="ECO:0007669"/>
    <property type="project" value="InterPro"/>
</dbReference>
<proteinExistence type="predicted"/>
<keyword evidence="7" id="KW-0804">Transcription</keyword>
<keyword evidence="2" id="KW-1005">Bacterial flagellum biogenesis</keyword>
<reference evidence="9 10" key="1">
    <citation type="submission" date="2019-11" db="EMBL/GenBank/DDBJ databases">
        <title>Type strains purchased from KCTC, JCM and DSMZ.</title>
        <authorList>
            <person name="Lu H."/>
        </authorList>
    </citation>
    <scope>NUCLEOTIDE SEQUENCE [LARGE SCALE GENOMIC DNA]</scope>
    <source>
        <strain evidence="9 10">JCM 31587</strain>
    </source>
</reference>
<dbReference type="AlphaFoldDB" id="A0A6L6QMS9"/>
<evidence type="ECO:0000313" key="10">
    <source>
        <dbReference type="Proteomes" id="UP000472320"/>
    </source>
</evidence>
<gene>
    <name evidence="9" type="ORF">GM658_22645</name>
</gene>
<evidence type="ECO:0000256" key="8">
    <source>
        <dbReference type="ARBA" id="ARBA00025431"/>
    </source>
</evidence>
<keyword evidence="4" id="KW-0238">DNA-binding</keyword>
<comment type="caution">
    <text evidence="9">The sequence shown here is derived from an EMBL/GenBank/DDBJ whole genome shotgun (WGS) entry which is preliminary data.</text>
</comment>
<evidence type="ECO:0000256" key="1">
    <source>
        <dbReference type="ARBA" id="ARBA00022490"/>
    </source>
</evidence>